<comment type="caution">
    <text evidence="2">The sequence shown here is derived from an EMBL/GenBank/DDBJ whole genome shotgun (WGS) entry which is preliminary data.</text>
</comment>
<sequence>MPKPPGVPRKKNELYTGYMLDAMARLEWDMHHEIGVRQRIPRAWRDIWAERAEHRKKRITIGIDENVLKFFKSMGTGYQTRINEVLLAFMYARLAGFLEMLETPTAYRDLVKEQPQWGDMQRNLDASEARLEALKAEQAEQDKD</sequence>
<reference evidence="2" key="1">
    <citation type="submission" date="2020-10" db="EMBL/GenBank/DDBJ databases">
        <title>Paenihalocynthiibacter styelae gen. nov., sp. nov., isolated from stalked sea squirt Styela clava.</title>
        <authorList>
            <person name="Kim Y.-O."/>
            <person name="Yoon J.-H."/>
        </authorList>
    </citation>
    <scope>NUCLEOTIDE SEQUENCE</scope>
    <source>
        <strain evidence="2">MYP1-1</strain>
    </source>
</reference>
<keyword evidence="3" id="KW-1185">Reference proteome</keyword>
<evidence type="ECO:0000313" key="2">
    <source>
        <dbReference type="EMBL" id="MBI1493062.1"/>
    </source>
</evidence>
<dbReference type="EMBL" id="JADCKQ010000003">
    <property type="protein sequence ID" value="MBI1493062.1"/>
    <property type="molecule type" value="Genomic_DNA"/>
</dbReference>
<feature type="coiled-coil region" evidence="1">
    <location>
        <begin position="117"/>
        <end position="144"/>
    </location>
</feature>
<organism evidence="2 3">
    <name type="scientific">Halocynthiibacter styelae</name>
    <dbReference type="NCBI Taxonomy" id="2761955"/>
    <lineage>
        <taxon>Bacteria</taxon>
        <taxon>Pseudomonadati</taxon>
        <taxon>Pseudomonadota</taxon>
        <taxon>Alphaproteobacteria</taxon>
        <taxon>Rhodobacterales</taxon>
        <taxon>Paracoccaceae</taxon>
        <taxon>Halocynthiibacter</taxon>
    </lineage>
</organism>
<protein>
    <submittedName>
        <fullName evidence="2">BrnA antitoxin family protein</fullName>
    </submittedName>
</protein>
<dbReference type="RefSeq" id="WP_228847919.1">
    <property type="nucleotide sequence ID" value="NZ_JADCKQ010000003.1"/>
</dbReference>
<evidence type="ECO:0000256" key="1">
    <source>
        <dbReference type="SAM" id="Coils"/>
    </source>
</evidence>
<evidence type="ECO:0000313" key="3">
    <source>
        <dbReference type="Proteomes" id="UP000640583"/>
    </source>
</evidence>
<dbReference type="InterPro" id="IPR025528">
    <property type="entry name" value="BrnA_antitoxin"/>
</dbReference>
<dbReference type="Proteomes" id="UP000640583">
    <property type="component" value="Unassembled WGS sequence"/>
</dbReference>
<dbReference type="AlphaFoldDB" id="A0A8J7IE06"/>
<gene>
    <name evidence="2" type="ORF">H1D41_05370</name>
</gene>
<dbReference type="Pfam" id="PF14384">
    <property type="entry name" value="BrnA_antitoxin"/>
    <property type="match status" value="1"/>
</dbReference>
<name>A0A8J7IE06_9RHOB</name>
<keyword evidence="1" id="KW-0175">Coiled coil</keyword>
<proteinExistence type="predicted"/>
<accession>A0A8J7IE06</accession>